<dbReference type="RefSeq" id="WP_072832195.1">
    <property type="nucleotide sequence ID" value="NZ_FQXP01000009.1"/>
</dbReference>
<keyword evidence="2" id="KW-1185">Reference proteome</keyword>
<evidence type="ECO:0000313" key="1">
    <source>
        <dbReference type="EMBL" id="SHI01343.1"/>
    </source>
</evidence>
<reference evidence="1 2" key="1">
    <citation type="submission" date="2016-11" db="EMBL/GenBank/DDBJ databases">
        <authorList>
            <person name="Jaros S."/>
            <person name="Januszkiewicz K."/>
            <person name="Wedrychowicz H."/>
        </authorList>
    </citation>
    <scope>NUCLEOTIDE SEQUENCE [LARGE SCALE GENOMIC DNA]</scope>
    <source>
        <strain evidence="1 2">DSM 3089</strain>
    </source>
</reference>
<proteinExistence type="predicted"/>
<accession>A0A1M5XPZ6</accession>
<organism evidence="1 2">
    <name type="scientific">Clostridium collagenovorans DSM 3089</name>
    <dbReference type="NCBI Taxonomy" id="1121306"/>
    <lineage>
        <taxon>Bacteria</taxon>
        <taxon>Bacillati</taxon>
        <taxon>Bacillota</taxon>
        <taxon>Clostridia</taxon>
        <taxon>Eubacteriales</taxon>
        <taxon>Clostridiaceae</taxon>
        <taxon>Clostridium</taxon>
    </lineage>
</organism>
<dbReference type="OrthoDB" id="9795386at2"/>
<dbReference type="EMBL" id="FQXP01000009">
    <property type="protein sequence ID" value="SHI01343.1"/>
    <property type="molecule type" value="Genomic_DNA"/>
</dbReference>
<dbReference type="AlphaFoldDB" id="A0A1M5XPZ6"/>
<gene>
    <name evidence="1" type="ORF">SAMN02745196_02339</name>
</gene>
<dbReference type="STRING" id="1121306.SAMN02745196_02339"/>
<evidence type="ECO:0000313" key="2">
    <source>
        <dbReference type="Proteomes" id="UP000184526"/>
    </source>
</evidence>
<name>A0A1M5XPZ6_9CLOT</name>
<protein>
    <submittedName>
        <fullName evidence="1">Uncharacterized protein</fullName>
    </submittedName>
</protein>
<sequence>MQYYGFFNGEQEYGQEEFSRLFDNIYESGVSVKSDDTLGFGIVKDQSTLKVSEGYAIVKGFYLYNDSYKNISVVKDSSFDRIDRVVIRLNINERKVSIEYKLGTPQSTPKAPTLQRDNLIYELSLAQVRVNKNGEIIISDERYNMDLCGTIRPKNLTEFNSMIKDYSAKFDRWFESQQAKGWRNIFIQSQKPSGSVAGSIWIELA</sequence>
<dbReference type="Proteomes" id="UP000184526">
    <property type="component" value="Unassembled WGS sequence"/>
</dbReference>